<keyword evidence="2" id="KW-1185">Reference proteome</keyword>
<gene>
    <name evidence="1" type="ORF">Pmar_PMAR004501</name>
</gene>
<evidence type="ECO:0000313" key="1">
    <source>
        <dbReference type="EMBL" id="EEQ97762.1"/>
    </source>
</evidence>
<evidence type="ECO:0000313" key="2">
    <source>
        <dbReference type="Proteomes" id="UP000007800"/>
    </source>
</evidence>
<name>C5LZU4_PERM5</name>
<protein>
    <submittedName>
        <fullName evidence="1">Uncharacterized protein</fullName>
    </submittedName>
</protein>
<sequence length="56" mass="5795">MASSAVPGIPPGAVGDMHAKVNAHHIEVEATIAEAEELRRQLTHLLGLGPRDGSDA</sequence>
<dbReference type="Proteomes" id="UP000007800">
    <property type="component" value="Unassembled WGS sequence"/>
</dbReference>
<organism evidence="2">
    <name type="scientific">Perkinsus marinus (strain ATCC 50983 / TXsc)</name>
    <dbReference type="NCBI Taxonomy" id="423536"/>
    <lineage>
        <taxon>Eukaryota</taxon>
        <taxon>Sar</taxon>
        <taxon>Alveolata</taxon>
        <taxon>Perkinsozoa</taxon>
        <taxon>Perkinsea</taxon>
        <taxon>Perkinsida</taxon>
        <taxon>Perkinsidae</taxon>
        <taxon>Perkinsus</taxon>
    </lineage>
</organism>
<dbReference type="EMBL" id="GG686971">
    <property type="protein sequence ID" value="EEQ97762.1"/>
    <property type="molecule type" value="Genomic_DNA"/>
</dbReference>
<reference evidence="1 2" key="1">
    <citation type="submission" date="2008-07" db="EMBL/GenBank/DDBJ databases">
        <authorList>
            <person name="El-Sayed N."/>
            <person name="Caler E."/>
            <person name="Inman J."/>
            <person name="Amedeo P."/>
            <person name="Hass B."/>
            <person name="Wortman J."/>
        </authorList>
    </citation>
    <scope>NUCLEOTIDE SEQUENCE [LARGE SCALE GENOMIC DNA]</scope>
    <source>
        <strain evidence="2">ATCC 50983 / TXsc</strain>
    </source>
</reference>
<proteinExistence type="predicted"/>
<dbReference type="InParanoid" id="C5LZU4"/>
<accession>C5LZU4</accession>
<dbReference type="RefSeq" id="XP_002765045.1">
    <property type="nucleotide sequence ID" value="XM_002764999.1"/>
</dbReference>
<dbReference type="AlphaFoldDB" id="C5LZU4"/>
<dbReference type="GeneID" id="9037142"/>